<evidence type="ECO:0000256" key="4">
    <source>
        <dbReference type="ARBA" id="ARBA00022741"/>
    </source>
</evidence>
<comment type="caution">
    <text evidence="11">The sequence shown here is derived from an EMBL/GenBank/DDBJ whole genome shotgun (WGS) entry which is preliminary data.</text>
</comment>
<dbReference type="InterPro" id="IPR027417">
    <property type="entry name" value="P-loop_NTPase"/>
</dbReference>
<evidence type="ECO:0000256" key="7">
    <source>
        <dbReference type="ARBA" id="ARBA00023137"/>
    </source>
</evidence>
<dbReference type="InterPro" id="IPR032807">
    <property type="entry name" value="GNVR"/>
</dbReference>
<evidence type="ECO:0000256" key="1">
    <source>
        <dbReference type="ARBA" id="ARBA00007316"/>
    </source>
</evidence>
<dbReference type="Proteomes" id="UP000230025">
    <property type="component" value="Unassembled WGS sequence"/>
</dbReference>
<dbReference type="InterPro" id="IPR050445">
    <property type="entry name" value="Bact_polysacc_biosynth/exp"/>
</dbReference>
<proteinExistence type="inferred from homology"/>
<keyword evidence="4" id="KW-0547">Nucleotide-binding</keyword>
<evidence type="ECO:0000256" key="6">
    <source>
        <dbReference type="ARBA" id="ARBA00022840"/>
    </source>
</evidence>
<dbReference type="AlphaFoldDB" id="A0A2M7GY23"/>
<accession>A0A2M7GY23</accession>
<sequence>FLISFFILFTALITYLYSSRQTPIYETSSVVKYQQFKSISGVLTEWISWTPGNPLETATNTITSFNVVKGAALKMNIIDGKSDSEEIDKKITKLQNQIKTEIIKGTDLIKIIATSSSPRTAKEIANSVAESFIAVSFSERVEEIKKVHSYIEEQLTRYETSLQQSREELRKFQEKQGMPSLVMSKGTTGFIEANPAILGLSDKLTEAELELPRLLLKYTEEHPQVVNLRMKIKKLQGELKGKLKDLSYKDANYTKLSLDVNLNEKLYSMFKERLATAQIAEAQKAENVILVSPAVAPKSPKFPNKKRDTLFGGLMGIVLGVVAAFVREALDTSIGTVEEVEDFLGIKVLGIIPYMEVPNKNAQKKFFRKARKGKAKLSFRLTTAYPSKSIFAEAYNILETNLRFATMDRKGEALLFTSTTFGEGKTTVVANAALAMVKMGKKVLLIDADFRNPGLHKIFELERDKGFSEFILGTIKEEEAIRGLEDILLGGLNSQMVMESHAFDTLKIIPSGRISPNPLTLLSSRKMVDLIKKFKTEYDVILFDSPPLLPIADSLTLASRVDGVIIVYQAGRIPRIALRRIKNQLENNGAKILGIVLNNIRMSEMEPGPGYYYYYGEEKKGKGR</sequence>
<dbReference type="PANTHER" id="PTHR32309:SF13">
    <property type="entry name" value="FERRIC ENTEROBACTIN TRANSPORT PROTEIN FEPE"/>
    <property type="match status" value="1"/>
</dbReference>
<gene>
    <name evidence="11" type="ORF">COW28_04835</name>
</gene>
<protein>
    <recommendedName>
        <fullName evidence="2">non-specific protein-tyrosine kinase</fullName>
        <ecNumber evidence="2">2.7.10.2</ecNumber>
    </recommendedName>
</protein>
<evidence type="ECO:0000313" key="11">
    <source>
        <dbReference type="EMBL" id="PIW32981.1"/>
    </source>
</evidence>
<keyword evidence="5" id="KW-0418">Kinase</keyword>
<comment type="similarity">
    <text evidence="1">Belongs to the CpsD/CapB family.</text>
</comment>
<evidence type="ECO:0000313" key="12">
    <source>
        <dbReference type="Proteomes" id="UP000230025"/>
    </source>
</evidence>
<feature type="non-terminal residue" evidence="11">
    <location>
        <position position="1"/>
    </location>
</feature>
<evidence type="ECO:0000259" key="9">
    <source>
        <dbReference type="Pfam" id="PF13614"/>
    </source>
</evidence>
<name>A0A2M7GY23_9BACT</name>
<reference evidence="12" key="1">
    <citation type="submission" date="2017-09" db="EMBL/GenBank/DDBJ databases">
        <title>Depth-based differentiation of microbial function through sediment-hosted aquifers and enrichment of novel symbionts in the deep terrestrial subsurface.</title>
        <authorList>
            <person name="Probst A.J."/>
            <person name="Ladd B."/>
            <person name="Jarett J.K."/>
            <person name="Geller-Mcgrath D.E."/>
            <person name="Sieber C.M.K."/>
            <person name="Emerson J.B."/>
            <person name="Anantharaman K."/>
            <person name="Thomas B.C."/>
            <person name="Malmstrom R."/>
            <person name="Stieglmeier M."/>
            <person name="Klingl A."/>
            <person name="Woyke T."/>
            <person name="Ryan C.M."/>
            <person name="Banfield J.F."/>
        </authorList>
    </citation>
    <scope>NUCLEOTIDE SEQUENCE [LARGE SCALE GENOMIC DNA]</scope>
</reference>
<evidence type="ECO:0000256" key="3">
    <source>
        <dbReference type="ARBA" id="ARBA00022679"/>
    </source>
</evidence>
<evidence type="ECO:0000259" key="10">
    <source>
        <dbReference type="Pfam" id="PF13807"/>
    </source>
</evidence>
<dbReference type="InterPro" id="IPR025669">
    <property type="entry name" value="AAA_dom"/>
</dbReference>
<feature type="domain" description="Tyrosine-protein kinase G-rich" evidence="10">
    <location>
        <begin position="255"/>
        <end position="329"/>
    </location>
</feature>
<evidence type="ECO:0000256" key="2">
    <source>
        <dbReference type="ARBA" id="ARBA00011903"/>
    </source>
</evidence>
<dbReference type="PANTHER" id="PTHR32309">
    <property type="entry name" value="TYROSINE-PROTEIN KINASE"/>
    <property type="match status" value="1"/>
</dbReference>
<evidence type="ECO:0000256" key="8">
    <source>
        <dbReference type="ARBA" id="ARBA00051245"/>
    </source>
</evidence>
<dbReference type="Pfam" id="PF13807">
    <property type="entry name" value="GNVR"/>
    <property type="match status" value="1"/>
</dbReference>
<dbReference type="SUPFAM" id="SSF52540">
    <property type="entry name" value="P-loop containing nucleoside triphosphate hydrolases"/>
    <property type="match status" value="1"/>
</dbReference>
<dbReference type="CDD" id="cd05387">
    <property type="entry name" value="BY-kinase"/>
    <property type="match status" value="1"/>
</dbReference>
<comment type="catalytic activity">
    <reaction evidence="8">
        <text>L-tyrosyl-[protein] + ATP = O-phospho-L-tyrosyl-[protein] + ADP + H(+)</text>
        <dbReference type="Rhea" id="RHEA:10596"/>
        <dbReference type="Rhea" id="RHEA-COMP:10136"/>
        <dbReference type="Rhea" id="RHEA-COMP:20101"/>
        <dbReference type="ChEBI" id="CHEBI:15378"/>
        <dbReference type="ChEBI" id="CHEBI:30616"/>
        <dbReference type="ChEBI" id="CHEBI:46858"/>
        <dbReference type="ChEBI" id="CHEBI:61978"/>
        <dbReference type="ChEBI" id="CHEBI:456216"/>
        <dbReference type="EC" id="2.7.10.2"/>
    </reaction>
</comment>
<keyword evidence="7" id="KW-0829">Tyrosine-protein kinase</keyword>
<keyword evidence="6" id="KW-0067">ATP-binding</keyword>
<evidence type="ECO:0000256" key="5">
    <source>
        <dbReference type="ARBA" id="ARBA00022777"/>
    </source>
</evidence>
<dbReference type="Pfam" id="PF13614">
    <property type="entry name" value="AAA_31"/>
    <property type="match status" value="1"/>
</dbReference>
<feature type="domain" description="AAA" evidence="9">
    <location>
        <begin position="422"/>
        <end position="572"/>
    </location>
</feature>
<organism evidence="11 12">
    <name type="scientific">bacterium (Candidatus Ratteibacteria) CG15_BIG_FIL_POST_REV_8_21_14_020_41_12</name>
    <dbReference type="NCBI Taxonomy" id="2014291"/>
    <lineage>
        <taxon>Bacteria</taxon>
        <taxon>Candidatus Ratteibacteria</taxon>
    </lineage>
</organism>
<dbReference type="EMBL" id="PFFY01000224">
    <property type="protein sequence ID" value="PIW32981.1"/>
    <property type="molecule type" value="Genomic_DNA"/>
</dbReference>
<dbReference type="GO" id="GO:0004713">
    <property type="term" value="F:protein tyrosine kinase activity"/>
    <property type="evidence" value="ECO:0007669"/>
    <property type="project" value="TreeGrafter"/>
</dbReference>
<keyword evidence="3" id="KW-0808">Transferase</keyword>
<dbReference type="GO" id="GO:0005886">
    <property type="term" value="C:plasma membrane"/>
    <property type="evidence" value="ECO:0007669"/>
    <property type="project" value="TreeGrafter"/>
</dbReference>
<dbReference type="EC" id="2.7.10.2" evidence="2"/>
<dbReference type="InterPro" id="IPR005702">
    <property type="entry name" value="Wzc-like_C"/>
</dbReference>
<dbReference type="Gene3D" id="3.40.50.300">
    <property type="entry name" value="P-loop containing nucleotide triphosphate hydrolases"/>
    <property type="match status" value="1"/>
</dbReference>